<accession>A0ABM3RIM4</accession>
<gene>
    <name evidence="7" type="primary">LOC110788930</name>
</gene>
<dbReference type="CDD" id="cd01926">
    <property type="entry name" value="cyclophilin_ABH_like"/>
    <property type="match status" value="1"/>
</dbReference>
<keyword evidence="6" id="KW-1185">Reference proteome</keyword>
<dbReference type="InterPro" id="IPR020892">
    <property type="entry name" value="Cyclophilin-type_PPIase_CS"/>
</dbReference>
<keyword evidence="2 4" id="KW-0697">Rotamase</keyword>
<dbReference type="PANTHER" id="PTHR11071:SF420">
    <property type="entry name" value="PEPTIDYL-PROLYL CIS-TRANS ISOMERASE CYP20-3, CHLOROPLASTIC"/>
    <property type="match status" value="1"/>
</dbReference>
<keyword evidence="3 4" id="KW-0413">Isomerase</keyword>
<dbReference type="Pfam" id="PF00160">
    <property type="entry name" value="Pro_isomerase"/>
    <property type="match status" value="1"/>
</dbReference>
<evidence type="ECO:0000313" key="7">
    <source>
        <dbReference type="RefSeq" id="XP_056695460.1"/>
    </source>
</evidence>
<comment type="function">
    <text evidence="4">PPIases accelerate the folding of proteins. It catalyzes the cis-trans isomerization of proline imidic peptide bonds in oligopeptides.</text>
</comment>
<comment type="catalytic activity">
    <reaction evidence="4">
        <text>[protein]-peptidylproline (omega=180) = [protein]-peptidylproline (omega=0)</text>
        <dbReference type="Rhea" id="RHEA:16237"/>
        <dbReference type="Rhea" id="RHEA-COMP:10747"/>
        <dbReference type="Rhea" id="RHEA-COMP:10748"/>
        <dbReference type="ChEBI" id="CHEBI:83833"/>
        <dbReference type="ChEBI" id="CHEBI:83834"/>
        <dbReference type="EC" id="5.2.1.8"/>
    </reaction>
</comment>
<feature type="domain" description="PPIase cyclophilin-type" evidence="5">
    <location>
        <begin position="98"/>
        <end position="255"/>
    </location>
</feature>
<dbReference type="SUPFAM" id="SSF50891">
    <property type="entry name" value="Cyclophilin-like"/>
    <property type="match status" value="1"/>
</dbReference>
<dbReference type="Gene3D" id="2.40.100.10">
    <property type="entry name" value="Cyclophilin-like"/>
    <property type="match status" value="1"/>
</dbReference>
<dbReference type="PROSITE" id="PS50072">
    <property type="entry name" value="CSA_PPIASE_2"/>
    <property type="match status" value="1"/>
</dbReference>
<evidence type="ECO:0000256" key="4">
    <source>
        <dbReference type="RuleBase" id="RU363019"/>
    </source>
</evidence>
<proteinExistence type="inferred from homology"/>
<dbReference type="PANTHER" id="PTHR11071">
    <property type="entry name" value="PEPTIDYL-PROLYL CIS-TRANS ISOMERASE"/>
    <property type="match status" value="1"/>
</dbReference>
<dbReference type="EC" id="5.2.1.8" evidence="4"/>
<comment type="similarity">
    <text evidence="1 4">Belongs to the cyclophilin-type PPIase family.</text>
</comment>
<dbReference type="PRINTS" id="PR00153">
    <property type="entry name" value="CSAPPISMRASE"/>
</dbReference>
<protein>
    <recommendedName>
        <fullName evidence="4">Peptidyl-prolyl cis-trans isomerase</fullName>
        <shortName evidence="4">PPIase</shortName>
        <ecNumber evidence="4">5.2.1.8</ecNumber>
    </recommendedName>
</protein>
<evidence type="ECO:0000259" key="5">
    <source>
        <dbReference type="PROSITE" id="PS50072"/>
    </source>
</evidence>
<reference evidence="6" key="1">
    <citation type="journal article" date="2021" name="Nat. Commun.">
        <title>Genomic analyses provide insights into spinach domestication and the genetic basis of agronomic traits.</title>
        <authorList>
            <person name="Cai X."/>
            <person name="Sun X."/>
            <person name="Xu C."/>
            <person name="Sun H."/>
            <person name="Wang X."/>
            <person name="Ge C."/>
            <person name="Zhang Z."/>
            <person name="Wang Q."/>
            <person name="Fei Z."/>
            <person name="Jiao C."/>
            <person name="Wang Q."/>
        </authorList>
    </citation>
    <scope>NUCLEOTIDE SEQUENCE [LARGE SCALE GENOMIC DNA]</scope>
    <source>
        <strain evidence="6">cv. Varoflay</strain>
    </source>
</reference>
<evidence type="ECO:0000256" key="3">
    <source>
        <dbReference type="ARBA" id="ARBA00023235"/>
    </source>
</evidence>
<sequence length="260" mass="28435">MVSCSALNLQSQMGSFCNTRFHVQRLPMMTSMTTVPQFQRLSASARYSECRLSSTNLSASAFGCKISKTSSIPHRSIRCMSTETDVQDVQAEVTSKVFFDVDIGGEQVGRIVMGLFGGVVPKTAENFRVLCTGDKGYGYKGCHFHRIIKDFMIQGGDFTTGDGTGGVSIYGNKFEDENFSLKHVGPGVLSMANAGPDSNGSQFFICTVKTQWLDNRHVVFGQVIEGMDVVRTLEATETSSTNYPRKPCRILNCGELPLEA</sequence>
<dbReference type="InterPro" id="IPR029000">
    <property type="entry name" value="Cyclophilin-like_dom_sf"/>
</dbReference>
<evidence type="ECO:0000313" key="6">
    <source>
        <dbReference type="Proteomes" id="UP000813463"/>
    </source>
</evidence>
<evidence type="ECO:0000256" key="2">
    <source>
        <dbReference type="ARBA" id="ARBA00023110"/>
    </source>
</evidence>
<reference evidence="7" key="2">
    <citation type="submission" date="2025-08" db="UniProtKB">
        <authorList>
            <consortium name="RefSeq"/>
        </authorList>
    </citation>
    <scope>IDENTIFICATION</scope>
    <source>
        <tissue evidence="7">Leaf</tissue>
    </source>
</reference>
<dbReference type="RefSeq" id="XP_056695460.1">
    <property type="nucleotide sequence ID" value="XM_056839482.1"/>
</dbReference>
<dbReference type="GeneID" id="110788930"/>
<dbReference type="Proteomes" id="UP000813463">
    <property type="component" value="Chromosome 3"/>
</dbReference>
<name>A0ABM3RIM4_SPIOL</name>
<evidence type="ECO:0000256" key="1">
    <source>
        <dbReference type="ARBA" id="ARBA00007365"/>
    </source>
</evidence>
<dbReference type="PROSITE" id="PS00170">
    <property type="entry name" value="CSA_PPIASE_1"/>
    <property type="match status" value="1"/>
</dbReference>
<organism evidence="6 7">
    <name type="scientific">Spinacia oleracea</name>
    <name type="common">Spinach</name>
    <dbReference type="NCBI Taxonomy" id="3562"/>
    <lineage>
        <taxon>Eukaryota</taxon>
        <taxon>Viridiplantae</taxon>
        <taxon>Streptophyta</taxon>
        <taxon>Embryophyta</taxon>
        <taxon>Tracheophyta</taxon>
        <taxon>Spermatophyta</taxon>
        <taxon>Magnoliopsida</taxon>
        <taxon>eudicotyledons</taxon>
        <taxon>Gunneridae</taxon>
        <taxon>Pentapetalae</taxon>
        <taxon>Caryophyllales</taxon>
        <taxon>Chenopodiaceae</taxon>
        <taxon>Chenopodioideae</taxon>
        <taxon>Anserineae</taxon>
        <taxon>Spinacia</taxon>
    </lineage>
</organism>
<dbReference type="InterPro" id="IPR002130">
    <property type="entry name" value="Cyclophilin-type_PPIase_dom"/>
</dbReference>